<sequence>MKNKKMKLIIGGILIGVCVGSYFLFFSSSKKVEPSYNVFTLSRLDPLLLKGEVKPAQTEDIFYDQTLGTIADIPVKNEQEVKNGDVVLNYLNGEAQTRVDQQQRTVNKSSLSAQQAAQNLSRAQARYNEAQASLNQANADHDRETDPEKKEELKGKVEQQKTEVTSTNNEVFQAQQALDLANTEVNDESAALESEQGKVTSTVKSPIDGVAMVNEAGKKSLDQPLIQVLSKTKQIKGIVTEYDLNKLKIGQEVSVTSIGSNQTAQGKITNINQLPQSKNGNDSEIPTYEFIVEGDFPWAYGSSTQVSLPQPQLVLPEKSVLKKENKTFVFVYKNGRAVKTDVKITDVNGAKNVESGVSNGAKIIGNPDDELKDNTEVQVVEND</sequence>
<evidence type="ECO:0000313" key="11">
    <source>
        <dbReference type="Proteomes" id="UP000183039"/>
    </source>
</evidence>
<dbReference type="Proteomes" id="UP000065511">
    <property type="component" value="Chromosome"/>
</dbReference>
<keyword evidence="4" id="KW-0812">Transmembrane</keyword>
<feature type="domain" description="YknX-like beta-barrel" evidence="7">
    <location>
        <begin position="234"/>
        <end position="292"/>
    </location>
</feature>
<dbReference type="GO" id="GO:0030313">
    <property type="term" value="C:cell envelope"/>
    <property type="evidence" value="ECO:0007669"/>
    <property type="project" value="UniProtKB-SubCell"/>
</dbReference>
<dbReference type="AlphaFoldDB" id="A0A0S3K930"/>
<keyword evidence="2" id="KW-0175">Coiled coil</keyword>
<feature type="region of interest" description="Disordered" evidence="3">
    <location>
        <begin position="133"/>
        <end position="167"/>
    </location>
</feature>
<dbReference type="Gene3D" id="2.40.420.20">
    <property type="match status" value="1"/>
</dbReference>
<dbReference type="Pfam" id="PF25984">
    <property type="entry name" value="BSH_YknX"/>
    <property type="match status" value="1"/>
</dbReference>
<dbReference type="Pfam" id="PF25990">
    <property type="entry name" value="Beta-barrel_YknX"/>
    <property type="match status" value="1"/>
</dbReference>
<accession>A0A0S3K930</accession>
<evidence type="ECO:0000259" key="6">
    <source>
        <dbReference type="Pfam" id="PF25989"/>
    </source>
</evidence>
<evidence type="ECO:0008006" key="12">
    <source>
        <dbReference type="Google" id="ProtNLM"/>
    </source>
</evidence>
<evidence type="ECO:0000259" key="7">
    <source>
        <dbReference type="Pfam" id="PF25990"/>
    </source>
</evidence>
<protein>
    <recommendedName>
        <fullName evidence="12">RND transporter</fullName>
    </recommendedName>
</protein>
<gene>
    <name evidence="8" type="ORF">ATZ33_04955</name>
    <name evidence="9" type="ORF">RV15_GL003339</name>
</gene>
<reference evidence="9 11" key="1">
    <citation type="submission" date="2014-12" db="EMBL/GenBank/DDBJ databases">
        <title>Draft genome sequences of 29 type strains of Enterococci.</title>
        <authorList>
            <person name="Zhong Z."/>
            <person name="Sun Z."/>
            <person name="Liu W."/>
            <person name="Zhang W."/>
            <person name="Zhang H."/>
        </authorList>
    </citation>
    <scope>NUCLEOTIDE SEQUENCE [LARGE SCALE GENOMIC DNA]</scope>
    <source>
        <strain evidence="9 11">DSM 22801</strain>
    </source>
</reference>
<dbReference type="InterPro" id="IPR058636">
    <property type="entry name" value="Beta-barrel_YknX"/>
</dbReference>
<dbReference type="PANTHER" id="PTHR32347:SF14">
    <property type="entry name" value="EFFLUX SYSTEM COMPONENT YKNX-RELATED"/>
    <property type="match status" value="1"/>
</dbReference>
<feature type="domain" description="YknX-like barrel-sandwich hybrid" evidence="5">
    <location>
        <begin position="59"/>
        <end position="228"/>
    </location>
</feature>
<dbReference type="OrthoDB" id="2269868at2"/>
<dbReference type="InterPro" id="IPR058637">
    <property type="entry name" value="YknX-like_C"/>
</dbReference>
<evidence type="ECO:0000313" key="9">
    <source>
        <dbReference type="EMBL" id="OJG92237.1"/>
    </source>
</evidence>
<proteinExistence type="predicted"/>
<dbReference type="EMBL" id="JXLC01000007">
    <property type="protein sequence ID" value="OJG92237.1"/>
    <property type="molecule type" value="Genomic_DNA"/>
</dbReference>
<evidence type="ECO:0000259" key="5">
    <source>
        <dbReference type="Pfam" id="PF25984"/>
    </source>
</evidence>
<keyword evidence="4" id="KW-1133">Transmembrane helix</keyword>
<dbReference type="Proteomes" id="UP000183039">
    <property type="component" value="Unassembled WGS sequence"/>
</dbReference>
<evidence type="ECO:0000256" key="1">
    <source>
        <dbReference type="ARBA" id="ARBA00004196"/>
    </source>
</evidence>
<evidence type="ECO:0000256" key="2">
    <source>
        <dbReference type="ARBA" id="ARBA00023054"/>
    </source>
</evidence>
<dbReference type="EMBL" id="CP013614">
    <property type="protein sequence ID" value="ALS00741.1"/>
    <property type="molecule type" value="Genomic_DNA"/>
</dbReference>
<evidence type="ECO:0000256" key="3">
    <source>
        <dbReference type="SAM" id="MobiDB-lite"/>
    </source>
</evidence>
<evidence type="ECO:0000256" key="4">
    <source>
        <dbReference type="SAM" id="Phobius"/>
    </source>
</evidence>
<dbReference type="RefSeq" id="WP_071877264.1">
    <property type="nucleotide sequence ID" value="NZ_JXLC01000007.1"/>
</dbReference>
<feature type="compositionally biased region" description="Basic and acidic residues" evidence="3">
    <location>
        <begin position="139"/>
        <end position="161"/>
    </location>
</feature>
<organism evidence="9 11">
    <name type="scientific">Enterococcus silesiacus</name>
    <dbReference type="NCBI Taxonomy" id="332949"/>
    <lineage>
        <taxon>Bacteria</taxon>
        <taxon>Bacillati</taxon>
        <taxon>Bacillota</taxon>
        <taxon>Bacilli</taxon>
        <taxon>Lactobacillales</taxon>
        <taxon>Enterococcaceae</taxon>
        <taxon>Enterococcus</taxon>
    </lineage>
</organism>
<dbReference type="InterPro" id="IPR058639">
    <property type="entry name" value="BSH_YknX-like"/>
</dbReference>
<feature type="domain" description="YknX-like C-terminal permuted SH3-like" evidence="6">
    <location>
        <begin position="313"/>
        <end position="379"/>
    </location>
</feature>
<keyword evidence="10" id="KW-1185">Reference proteome</keyword>
<dbReference type="InterPro" id="IPR050465">
    <property type="entry name" value="UPF0194_transport"/>
</dbReference>
<dbReference type="Pfam" id="PF25989">
    <property type="entry name" value="YknX_C"/>
    <property type="match status" value="1"/>
</dbReference>
<name>A0A0S3K930_9ENTE</name>
<dbReference type="KEGG" id="ess:ATZ33_04955"/>
<evidence type="ECO:0000313" key="10">
    <source>
        <dbReference type="Proteomes" id="UP000065511"/>
    </source>
</evidence>
<evidence type="ECO:0000313" key="8">
    <source>
        <dbReference type="EMBL" id="ALS00741.1"/>
    </source>
</evidence>
<keyword evidence="4" id="KW-0472">Membrane</keyword>
<reference evidence="8 10" key="2">
    <citation type="submission" date="2015-12" db="EMBL/GenBank/DDBJ databases">
        <authorList>
            <person name="Lauer A."/>
            <person name="Humrighouse B."/>
            <person name="Loparev V."/>
            <person name="Shewmaker P.L."/>
            <person name="Whitney A.M."/>
            <person name="McLaughlin R.W."/>
        </authorList>
    </citation>
    <scope>NUCLEOTIDE SEQUENCE [LARGE SCALE GENOMIC DNA]</scope>
    <source>
        <strain evidence="8 10">LMG 23085</strain>
    </source>
</reference>
<dbReference type="PANTHER" id="PTHR32347">
    <property type="entry name" value="EFFLUX SYSTEM COMPONENT YKNX-RELATED"/>
    <property type="match status" value="1"/>
</dbReference>
<feature type="transmembrane region" description="Helical" evidence="4">
    <location>
        <begin position="7"/>
        <end position="26"/>
    </location>
</feature>
<comment type="subcellular location">
    <subcellularLocation>
        <location evidence="1">Cell envelope</location>
    </subcellularLocation>
</comment>